<feature type="compositionally biased region" description="Basic residues" evidence="1">
    <location>
        <begin position="34"/>
        <end position="44"/>
    </location>
</feature>
<dbReference type="Proteomes" id="UP001219934">
    <property type="component" value="Unassembled WGS sequence"/>
</dbReference>
<feature type="chain" id="PRO_5042071170" evidence="2">
    <location>
        <begin position="20"/>
        <end position="111"/>
    </location>
</feature>
<evidence type="ECO:0000256" key="1">
    <source>
        <dbReference type="SAM" id="MobiDB-lite"/>
    </source>
</evidence>
<evidence type="ECO:0000313" key="4">
    <source>
        <dbReference type="Proteomes" id="UP001219934"/>
    </source>
</evidence>
<comment type="caution">
    <text evidence="3">The sequence shown here is derived from an EMBL/GenBank/DDBJ whole genome shotgun (WGS) entry which is preliminary data.</text>
</comment>
<feature type="non-terminal residue" evidence="3">
    <location>
        <position position="1"/>
    </location>
</feature>
<dbReference type="AlphaFoldDB" id="A0AAD6AUR8"/>
<dbReference type="EMBL" id="JAPTMU010000015">
    <property type="protein sequence ID" value="KAJ4931394.1"/>
    <property type="molecule type" value="Genomic_DNA"/>
</dbReference>
<keyword evidence="4" id="KW-1185">Reference proteome</keyword>
<reference evidence="3" key="1">
    <citation type="submission" date="2022-11" db="EMBL/GenBank/DDBJ databases">
        <title>Chromosome-level genome of Pogonophryne albipinna.</title>
        <authorList>
            <person name="Jo E."/>
        </authorList>
    </citation>
    <scope>NUCLEOTIDE SEQUENCE</scope>
    <source>
        <strain evidence="3">SGF0006</strain>
        <tissue evidence="3">Muscle</tissue>
    </source>
</reference>
<proteinExistence type="predicted"/>
<feature type="non-terminal residue" evidence="3">
    <location>
        <position position="111"/>
    </location>
</feature>
<accession>A0AAD6AUR8</accession>
<evidence type="ECO:0000256" key="2">
    <source>
        <dbReference type="SAM" id="SignalP"/>
    </source>
</evidence>
<gene>
    <name evidence="3" type="ORF">JOQ06_025691</name>
</gene>
<feature type="signal peptide" evidence="2">
    <location>
        <begin position="1"/>
        <end position="19"/>
    </location>
</feature>
<protein>
    <submittedName>
        <fullName evidence="3">Uncharacterized protein</fullName>
    </submittedName>
</protein>
<organism evidence="3 4">
    <name type="scientific">Pogonophryne albipinna</name>
    <dbReference type="NCBI Taxonomy" id="1090488"/>
    <lineage>
        <taxon>Eukaryota</taxon>
        <taxon>Metazoa</taxon>
        <taxon>Chordata</taxon>
        <taxon>Craniata</taxon>
        <taxon>Vertebrata</taxon>
        <taxon>Euteleostomi</taxon>
        <taxon>Actinopterygii</taxon>
        <taxon>Neopterygii</taxon>
        <taxon>Teleostei</taxon>
        <taxon>Neoteleostei</taxon>
        <taxon>Acanthomorphata</taxon>
        <taxon>Eupercaria</taxon>
        <taxon>Perciformes</taxon>
        <taxon>Notothenioidei</taxon>
        <taxon>Pogonophryne</taxon>
    </lineage>
</organism>
<feature type="region of interest" description="Disordered" evidence="1">
    <location>
        <begin position="34"/>
        <end position="67"/>
    </location>
</feature>
<keyword evidence="2" id="KW-0732">Signal</keyword>
<sequence>LVHLVLGGALVFCMMSSWGASVFGRRLCLSYKMKKKEKKERKKKTEKEEADANLAGIPGNQCNAAEPRLHDNTRTHLSTRLHSNCFEDEDLQPSDLRTNNHTPIYMLNLSD</sequence>
<evidence type="ECO:0000313" key="3">
    <source>
        <dbReference type="EMBL" id="KAJ4931394.1"/>
    </source>
</evidence>
<name>A0AAD6AUR8_9TELE</name>